<dbReference type="Proteomes" id="UP001596002">
    <property type="component" value="Unassembled WGS sequence"/>
</dbReference>
<dbReference type="InterPro" id="IPR045337">
    <property type="entry name" value="MmgE_PrpD_C"/>
</dbReference>
<evidence type="ECO:0000313" key="4">
    <source>
        <dbReference type="EMBL" id="MFC4766253.1"/>
    </source>
</evidence>
<dbReference type="SUPFAM" id="SSF103378">
    <property type="entry name" value="2-methylcitrate dehydratase PrpD"/>
    <property type="match status" value="1"/>
</dbReference>
<dbReference type="Gene3D" id="1.10.4100.10">
    <property type="entry name" value="2-methylcitrate dehydratase PrpD"/>
    <property type="match status" value="1"/>
</dbReference>
<comment type="caution">
    <text evidence="4">The sequence shown here is derived from an EMBL/GenBank/DDBJ whole genome shotgun (WGS) entry which is preliminary data.</text>
</comment>
<feature type="domain" description="MmgE/PrpD N-terminal" evidence="2">
    <location>
        <begin position="7"/>
        <end position="231"/>
    </location>
</feature>
<evidence type="ECO:0000259" key="2">
    <source>
        <dbReference type="Pfam" id="PF03972"/>
    </source>
</evidence>
<reference evidence="5" key="1">
    <citation type="journal article" date="2019" name="Int. J. Syst. Evol. Microbiol.">
        <title>The Global Catalogue of Microorganisms (GCM) 10K type strain sequencing project: providing services to taxonomists for standard genome sequencing and annotation.</title>
        <authorList>
            <consortium name="The Broad Institute Genomics Platform"/>
            <consortium name="The Broad Institute Genome Sequencing Center for Infectious Disease"/>
            <person name="Wu L."/>
            <person name="Ma J."/>
        </authorList>
    </citation>
    <scope>NUCLEOTIDE SEQUENCE [LARGE SCALE GENOMIC DNA]</scope>
    <source>
        <strain evidence="5">WYCCWR 12678</strain>
    </source>
</reference>
<evidence type="ECO:0000313" key="5">
    <source>
        <dbReference type="Proteomes" id="UP001596002"/>
    </source>
</evidence>
<sequence length="439" mass="48363">MAAKIEKLLSYVETESLGTCNPDAIHSVKEALIDIVASTIAGSQTEAGKIVKNFASHQWGRGSSTVFRASEKLKPTGATLVNATMANALDIDDGHRLVKGHPGAVIFPAVLAAAEEYGVTGEEFLTSLLIGYEVGIRAGILAHELRPEYHCTGSWGALGAAAGVSRIIGLSASSLEHALGIAEYHSTYSPMMRCIDHPSMVKDGIGWGSMTGISSAYLAKDGFTGIPSLFSSELAEELTNELGRYYRIQHLYFKPHSCCRWAQSAIEAIRYITEQHSISYTSVEKIVIHTFSESARLSHRYPRNTEEAQYNLSFPAAAYLVFGEVGPKQVLEEIENKEILNIMDKIETLINPQFDGKFPEKALSQIEIYTSYGGHYLSPVMQARGDFDYPLTKAEKRDKFIWLTKPIVGKRKSEELLELLDCIEELNDIRELTAMLSSD</sequence>
<gene>
    <name evidence="4" type="ORF">ACFO8Q_02405</name>
</gene>
<dbReference type="InterPro" id="IPR042188">
    <property type="entry name" value="MmgE/PrpD_sf_2"/>
</dbReference>
<dbReference type="InterPro" id="IPR005656">
    <property type="entry name" value="MmgE_PrpD"/>
</dbReference>
<dbReference type="InterPro" id="IPR045336">
    <property type="entry name" value="MmgE_PrpD_N"/>
</dbReference>
<dbReference type="Pfam" id="PF03972">
    <property type="entry name" value="MmgE_PrpD_N"/>
    <property type="match status" value="1"/>
</dbReference>
<accession>A0ABV9PX72</accession>
<dbReference type="InterPro" id="IPR036148">
    <property type="entry name" value="MmgE/PrpD_sf"/>
</dbReference>
<dbReference type="InterPro" id="IPR042183">
    <property type="entry name" value="MmgE/PrpD_sf_1"/>
</dbReference>
<name>A0ABV9PX72_9BACL</name>
<dbReference type="PANTHER" id="PTHR16943:SF8">
    <property type="entry name" value="2-METHYLCITRATE DEHYDRATASE"/>
    <property type="match status" value="1"/>
</dbReference>
<protein>
    <submittedName>
        <fullName evidence="4">MmgE/PrpD family protein</fullName>
    </submittedName>
</protein>
<evidence type="ECO:0000256" key="1">
    <source>
        <dbReference type="ARBA" id="ARBA00006174"/>
    </source>
</evidence>
<dbReference type="Pfam" id="PF19305">
    <property type="entry name" value="MmgE_PrpD_C"/>
    <property type="match status" value="1"/>
</dbReference>
<dbReference type="RefSeq" id="WP_380024044.1">
    <property type="nucleotide sequence ID" value="NZ_JBHSHC010000014.1"/>
</dbReference>
<dbReference type="PANTHER" id="PTHR16943">
    <property type="entry name" value="2-METHYLCITRATE DEHYDRATASE-RELATED"/>
    <property type="match status" value="1"/>
</dbReference>
<organism evidence="4 5">
    <name type="scientific">Effusibacillus consociatus</name>
    <dbReference type="NCBI Taxonomy" id="1117041"/>
    <lineage>
        <taxon>Bacteria</taxon>
        <taxon>Bacillati</taxon>
        <taxon>Bacillota</taxon>
        <taxon>Bacilli</taxon>
        <taxon>Bacillales</taxon>
        <taxon>Alicyclobacillaceae</taxon>
        <taxon>Effusibacillus</taxon>
    </lineage>
</organism>
<comment type="similarity">
    <text evidence="1">Belongs to the PrpD family.</text>
</comment>
<feature type="domain" description="MmgE/PrpD C-terminal" evidence="3">
    <location>
        <begin position="256"/>
        <end position="424"/>
    </location>
</feature>
<dbReference type="Gene3D" id="3.30.1330.120">
    <property type="entry name" value="2-methylcitrate dehydratase PrpD"/>
    <property type="match status" value="1"/>
</dbReference>
<keyword evidence="5" id="KW-1185">Reference proteome</keyword>
<proteinExistence type="inferred from homology"/>
<evidence type="ECO:0000259" key="3">
    <source>
        <dbReference type="Pfam" id="PF19305"/>
    </source>
</evidence>
<dbReference type="EMBL" id="JBHSHC010000014">
    <property type="protein sequence ID" value="MFC4766253.1"/>
    <property type="molecule type" value="Genomic_DNA"/>
</dbReference>